<evidence type="ECO:0000313" key="3">
    <source>
        <dbReference type="EMBL" id="KAJ8718907.1"/>
    </source>
</evidence>
<comment type="caution">
    <text evidence="3">The sequence shown here is derived from an EMBL/GenBank/DDBJ whole genome shotgun (WGS) entry which is preliminary data.</text>
</comment>
<evidence type="ECO:0000313" key="4">
    <source>
        <dbReference type="Proteomes" id="UP001231518"/>
    </source>
</evidence>
<feature type="compositionally biased region" description="Pro residues" evidence="1">
    <location>
        <begin position="33"/>
        <end position="47"/>
    </location>
</feature>
<accession>A0AAD8DRU7</accession>
<evidence type="ECO:0000256" key="2">
    <source>
        <dbReference type="SAM" id="SignalP"/>
    </source>
</evidence>
<evidence type="ECO:0000256" key="1">
    <source>
        <dbReference type="SAM" id="MobiDB-lite"/>
    </source>
</evidence>
<sequence>MRRFATITLFVALSAYVTCTIVTKDVPMTRLPVPGPPSGAPHPPPMSPVDEVAKPNSVAENVSCAKVGEFCISHKDCCSNGCHGYLHRCVSARELDAEEE</sequence>
<feature type="signal peptide" evidence="2">
    <location>
        <begin position="1"/>
        <end position="19"/>
    </location>
</feature>
<dbReference type="Proteomes" id="UP001231518">
    <property type="component" value="Chromosome 8"/>
</dbReference>
<keyword evidence="2" id="KW-0732">Signal</keyword>
<keyword evidence="4" id="KW-1185">Reference proteome</keyword>
<organism evidence="3 4">
    <name type="scientific">Mythimna separata</name>
    <name type="common">Oriental armyworm</name>
    <name type="synonym">Pseudaletia separata</name>
    <dbReference type="NCBI Taxonomy" id="271217"/>
    <lineage>
        <taxon>Eukaryota</taxon>
        <taxon>Metazoa</taxon>
        <taxon>Ecdysozoa</taxon>
        <taxon>Arthropoda</taxon>
        <taxon>Hexapoda</taxon>
        <taxon>Insecta</taxon>
        <taxon>Pterygota</taxon>
        <taxon>Neoptera</taxon>
        <taxon>Endopterygota</taxon>
        <taxon>Lepidoptera</taxon>
        <taxon>Glossata</taxon>
        <taxon>Ditrysia</taxon>
        <taxon>Noctuoidea</taxon>
        <taxon>Noctuidae</taxon>
        <taxon>Noctuinae</taxon>
        <taxon>Hadenini</taxon>
        <taxon>Mythimna</taxon>
    </lineage>
</organism>
<protein>
    <submittedName>
        <fullName evidence="3">Uncharacterized protein</fullName>
    </submittedName>
</protein>
<feature type="chain" id="PRO_5042207366" evidence="2">
    <location>
        <begin position="20"/>
        <end position="100"/>
    </location>
</feature>
<reference evidence="3" key="1">
    <citation type="submission" date="2023-03" db="EMBL/GenBank/DDBJ databases">
        <title>Chromosome-level genomes of two armyworms, Mythimna separata and Mythimna loreyi, provide insights into the biosynthesis and reception of sex pheromones.</title>
        <authorList>
            <person name="Zhao H."/>
        </authorList>
    </citation>
    <scope>NUCLEOTIDE SEQUENCE</scope>
    <source>
        <strain evidence="3">BeijingLab</strain>
        <tissue evidence="3">Pupa</tissue>
    </source>
</reference>
<proteinExistence type="predicted"/>
<gene>
    <name evidence="3" type="ORF">PYW07_016463</name>
</gene>
<name>A0AAD8DRU7_MYTSE</name>
<dbReference type="EMBL" id="JARGEI010000015">
    <property type="protein sequence ID" value="KAJ8718907.1"/>
    <property type="molecule type" value="Genomic_DNA"/>
</dbReference>
<dbReference type="AlphaFoldDB" id="A0AAD8DRU7"/>
<feature type="region of interest" description="Disordered" evidence="1">
    <location>
        <begin position="32"/>
        <end position="52"/>
    </location>
</feature>